<dbReference type="EMBL" id="UINC01008169">
    <property type="protein sequence ID" value="SVA36822.1"/>
    <property type="molecule type" value="Genomic_DNA"/>
</dbReference>
<name>A0A381V8V5_9ZZZZ</name>
<proteinExistence type="predicted"/>
<organism evidence="2">
    <name type="scientific">marine metagenome</name>
    <dbReference type="NCBI Taxonomy" id="408172"/>
    <lineage>
        <taxon>unclassified sequences</taxon>
        <taxon>metagenomes</taxon>
        <taxon>ecological metagenomes</taxon>
    </lineage>
</organism>
<accession>A0A381V8V5</accession>
<gene>
    <name evidence="2" type="ORF">METZ01_LOCUS89676</name>
</gene>
<evidence type="ECO:0000313" key="2">
    <source>
        <dbReference type="EMBL" id="SVA36822.1"/>
    </source>
</evidence>
<protein>
    <submittedName>
        <fullName evidence="2">Uncharacterized protein</fullName>
    </submittedName>
</protein>
<sequence>MTTMIGTFVSLIISGMVLMISMIGTFVWLIIAFFASFAIMATTMYPFIDDELAEMEIQKMIEKGYLNVDYTIEELGGFCHTYYNVLWQEDLTNACFWFL</sequence>
<keyword evidence="1" id="KW-0472">Membrane</keyword>
<evidence type="ECO:0000256" key="1">
    <source>
        <dbReference type="SAM" id="Phobius"/>
    </source>
</evidence>
<keyword evidence="1" id="KW-1133">Transmembrane helix</keyword>
<dbReference type="AlphaFoldDB" id="A0A381V8V5"/>
<feature type="transmembrane region" description="Helical" evidence="1">
    <location>
        <begin position="12"/>
        <end position="39"/>
    </location>
</feature>
<reference evidence="2" key="1">
    <citation type="submission" date="2018-05" db="EMBL/GenBank/DDBJ databases">
        <authorList>
            <person name="Lanie J.A."/>
            <person name="Ng W.-L."/>
            <person name="Kazmierczak K.M."/>
            <person name="Andrzejewski T.M."/>
            <person name="Davidsen T.M."/>
            <person name="Wayne K.J."/>
            <person name="Tettelin H."/>
            <person name="Glass J.I."/>
            <person name="Rusch D."/>
            <person name="Podicherti R."/>
            <person name="Tsui H.-C.T."/>
            <person name="Winkler M.E."/>
        </authorList>
    </citation>
    <scope>NUCLEOTIDE SEQUENCE</scope>
</reference>
<keyword evidence="1" id="KW-0812">Transmembrane</keyword>